<evidence type="ECO:0000256" key="1">
    <source>
        <dbReference type="SAM" id="MobiDB-lite"/>
    </source>
</evidence>
<gene>
    <name evidence="2" type="ORF">CRG98_007360</name>
</gene>
<comment type="caution">
    <text evidence="2">The sequence shown here is derived from an EMBL/GenBank/DDBJ whole genome shotgun (WGS) entry which is preliminary data.</text>
</comment>
<reference evidence="2 3" key="1">
    <citation type="submission" date="2017-11" db="EMBL/GenBank/DDBJ databases">
        <title>De-novo sequencing of pomegranate (Punica granatum L.) genome.</title>
        <authorList>
            <person name="Akparov Z."/>
            <person name="Amiraslanov A."/>
            <person name="Hajiyeva S."/>
            <person name="Abbasov M."/>
            <person name="Kaur K."/>
            <person name="Hamwieh A."/>
            <person name="Solovyev V."/>
            <person name="Salamov A."/>
            <person name="Braich B."/>
            <person name="Kosarev P."/>
            <person name="Mahmoud A."/>
            <person name="Hajiyev E."/>
            <person name="Babayeva S."/>
            <person name="Izzatullayeva V."/>
            <person name="Mammadov A."/>
            <person name="Mammadov A."/>
            <person name="Sharifova S."/>
            <person name="Ojaghi J."/>
            <person name="Eynullazada K."/>
            <person name="Bayramov B."/>
            <person name="Abdulazimova A."/>
            <person name="Shahmuradov I."/>
        </authorList>
    </citation>
    <scope>NUCLEOTIDE SEQUENCE [LARGE SCALE GENOMIC DNA]</scope>
    <source>
        <strain evidence="3">cv. AG2017</strain>
        <tissue evidence="2">Leaf</tissue>
    </source>
</reference>
<evidence type="ECO:0000313" key="2">
    <source>
        <dbReference type="EMBL" id="PKI72286.1"/>
    </source>
</evidence>
<dbReference type="EMBL" id="PGOL01000332">
    <property type="protein sequence ID" value="PKI72286.1"/>
    <property type="molecule type" value="Genomic_DNA"/>
</dbReference>
<proteinExistence type="predicted"/>
<name>A0A2I0KWP6_PUNGR</name>
<accession>A0A2I0KWP6</accession>
<dbReference type="Proteomes" id="UP000233551">
    <property type="component" value="Unassembled WGS sequence"/>
</dbReference>
<sequence>MNQTMFRSPSWSPEWIPTQRKGPLSCGILHSMFKRENVDVRASHHPLPITPKAREIISDRAKQVNQVSRVTFQWSRMPLGKLSGRVLGKQRSQRSLSTSEHSRNTEKTPFADS</sequence>
<organism evidence="2 3">
    <name type="scientific">Punica granatum</name>
    <name type="common">Pomegranate</name>
    <dbReference type="NCBI Taxonomy" id="22663"/>
    <lineage>
        <taxon>Eukaryota</taxon>
        <taxon>Viridiplantae</taxon>
        <taxon>Streptophyta</taxon>
        <taxon>Embryophyta</taxon>
        <taxon>Tracheophyta</taxon>
        <taxon>Spermatophyta</taxon>
        <taxon>Magnoliopsida</taxon>
        <taxon>eudicotyledons</taxon>
        <taxon>Gunneridae</taxon>
        <taxon>Pentapetalae</taxon>
        <taxon>rosids</taxon>
        <taxon>malvids</taxon>
        <taxon>Myrtales</taxon>
        <taxon>Lythraceae</taxon>
        <taxon>Punica</taxon>
    </lineage>
</organism>
<keyword evidence="3" id="KW-1185">Reference proteome</keyword>
<protein>
    <submittedName>
        <fullName evidence="2">Uncharacterized protein</fullName>
    </submittedName>
</protein>
<feature type="region of interest" description="Disordered" evidence="1">
    <location>
        <begin position="83"/>
        <end position="113"/>
    </location>
</feature>
<evidence type="ECO:0000313" key="3">
    <source>
        <dbReference type="Proteomes" id="UP000233551"/>
    </source>
</evidence>
<dbReference type="AlphaFoldDB" id="A0A2I0KWP6"/>